<name>A0A1W1C571_9ZZZZ</name>
<dbReference type="EMBL" id="FPHI01000022">
    <property type="protein sequence ID" value="SFV61018.1"/>
    <property type="molecule type" value="Genomic_DNA"/>
</dbReference>
<proteinExistence type="predicted"/>
<sequence length="392" mass="45263">MVIYIHGFGSHGYGSKAKVFREYFHSIGEDFIAPSLSYVPELALQTLAELIKSYHGDVYLIGSSLGGFYSTYLSQLPEVKKVVLINPATKPMETLSRALGDAPNFYDDSSYSWKQEHLEMLEQYDYYLPHGSIKLQKFFVLLQKGDELLEYTDAQEKYEGAKVIVEDGGSHSFDGIERHLEGIRRFFAVGKQFKHTQKVKGVGFELEELANRTGDLYYDNLAYFLEKLSAKLESDAKADKQRGREKLAKTLFKSASLLQQSSQEIEKAWQVCEVATLNWMLENGFNKDDLKVGILAKEIADEFARRTRWDIASMVEYDTRDDLANFDDDFVQQILGVFEDKGRAYIEYLKTYLKVIAYSDFSPNELPESKEFIKEKCKRYGFLDEFRKYYRV</sequence>
<protein>
    <submittedName>
        <fullName evidence="1">Putative esterase, FIGfam005057</fullName>
    </submittedName>
</protein>
<gene>
    <name evidence="1" type="ORF">MNB_SV-3-1044</name>
</gene>
<dbReference type="PANTHER" id="PTHR35602">
    <property type="entry name" value="ESTERASE YQIA-RELATED"/>
    <property type="match status" value="1"/>
</dbReference>
<dbReference type="SUPFAM" id="SSF53474">
    <property type="entry name" value="alpha/beta-Hydrolases"/>
    <property type="match status" value="1"/>
</dbReference>
<dbReference type="AlphaFoldDB" id="A0A1W1C571"/>
<dbReference type="InterPro" id="IPR029058">
    <property type="entry name" value="AB_hydrolase_fold"/>
</dbReference>
<evidence type="ECO:0000313" key="1">
    <source>
        <dbReference type="EMBL" id="SFV61018.1"/>
    </source>
</evidence>
<dbReference type="Pfam" id="PF05728">
    <property type="entry name" value="UPF0227"/>
    <property type="match status" value="1"/>
</dbReference>
<dbReference type="Gene3D" id="3.40.50.1820">
    <property type="entry name" value="alpha/beta hydrolase"/>
    <property type="match status" value="1"/>
</dbReference>
<dbReference type="InterPro" id="IPR008886">
    <property type="entry name" value="UPF0227/Esterase_YqiA"/>
</dbReference>
<reference evidence="1" key="1">
    <citation type="submission" date="2016-10" db="EMBL/GenBank/DDBJ databases">
        <authorList>
            <person name="de Groot N.N."/>
        </authorList>
    </citation>
    <scope>NUCLEOTIDE SEQUENCE</scope>
</reference>
<dbReference type="PANTHER" id="PTHR35602:SF3">
    <property type="entry name" value="ESTERASE YQIA"/>
    <property type="match status" value="1"/>
</dbReference>
<organism evidence="1">
    <name type="scientific">hydrothermal vent metagenome</name>
    <dbReference type="NCBI Taxonomy" id="652676"/>
    <lineage>
        <taxon>unclassified sequences</taxon>
        <taxon>metagenomes</taxon>
        <taxon>ecological metagenomes</taxon>
    </lineage>
</organism>
<accession>A0A1W1C571</accession>